<accession>A0A2P8G2Y2</accession>
<gene>
    <name evidence="4" type="ORF">CLV42_108154</name>
</gene>
<dbReference type="Pfam" id="PF00583">
    <property type="entry name" value="Acetyltransf_1"/>
    <property type="match status" value="1"/>
</dbReference>
<keyword evidence="1 4" id="KW-0808">Transferase</keyword>
<protein>
    <submittedName>
        <fullName evidence="4">Acetyltransferase (GNAT) family protein</fullName>
    </submittedName>
</protein>
<evidence type="ECO:0000256" key="2">
    <source>
        <dbReference type="ARBA" id="ARBA00023315"/>
    </source>
</evidence>
<sequence length="153" mass="17400">MDVITRRATLNDLPVLDGFLQQLVNAERPFDETIKEGIVIYYDLKALIESDDAELLVLEKDGALVGCGYAHIRKAKSYLTYEEYAHLGFMYVMPEYRGMGLNQQLIAALKQWVLSKGVREVRLEVYEENIGAVKAYEKAGFKKLLSTMRCEIG</sequence>
<dbReference type="InterPro" id="IPR016181">
    <property type="entry name" value="Acyl_CoA_acyltransferase"/>
</dbReference>
<dbReference type="InterPro" id="IPR000182">
    <property type="entry name" value="GNAT_dom"/>
</dbReference>
<dbReference type="Gene3D" id="3.40.630.30">
    <property type="match status" value="1"/>
</dbReference>
<proteinExistence type="predicted"/>
<dbReference type="EMBL" id="PYGK01000008">
    <property type="protein sequence ID" value="PSL28235.1"/>
    <property type="molecule type" value="Genomic_DNA"/>
</dbReference>
<evidence type="ECO:0000313" key="5">
    <source>
        <dbReference type="Proteomes" id="UP000240978"/>
    </source>
</evidence>
<keyword evidence="2" id="KW-0012">Acyltransferase</keyword>
<dbReference type="RefSeq" id="WP_106603702.1">
    <property type="nucleotide sequence ID" value="NZ_PYGK01000008.1"/>
</dbReference>
<comment type="caution">
    <text evidence="4">The sequence shown here is derived from an EMBL/GenBank/DDBJ whole genome shotgun (WGS) entry which is preliminary data.</text>
</comment>
<feature type="domain" description="N-acetyltransferase" evidence="3">
    <location>
        <begin position="3"/>
        <end position="153"/>
    </location>
</feature>
<evidence type="ECO:0000313" key="4">
    <source>
        <dbReference type="EMBL" id="PSL28235.1"/>
    </source>
</evidence>
<evidence type="ECO:0000256" key="1">
    <source>
        <dbReference type="ARBA" id="ARBA00022679"/>
    </source>
</evidence>
<dbReference type="OrthoDB" id="1450704at2"/>
<dbReference type="GO" id="GO:0016747">
    <property type="term" value="F:acyltransferase activity, transferring groups other than amino-acyl groups"/>
    <property type="evidence" value="ECO:0007669"/>
    <property type="project" value="InterPro"/>
</dbReference>
<dbReference type="CDD" id="cd04301">
    <property type="entry name" value="NAT_SF"/>
    <property type="match status" value="1"/>
</dbReference>
<dbReference type="AlphaFoldDB" id="A0A2P8G2Y2"/>
<evidence type="ECO:0000259" key="3">
    <source>
        <dbReference type="PROSITE" id="PS51186"/>
    </source>
</evidence>
<organism evidence="4 5">
    <name type="scientific">Chitinophaga ginsengisoli</name>
    <dbReference type="NCBI Taxonomy" id="363837"/>
    <lineage>
        <taxon>Bacteria</taxon>
        <taxon>Pseudomonadati</taxon>
        <taxon>Bacteroidota</taxon>
        <taxon>Chitinophagia</taxon>
        <taxon>Chitinophagales</taxon>
        <taxon>Chitinophagaceae</taxon>
        <taxon>Chitinophaga</taxon>
    </lineage>
</organism>
<dbReference type="PANTHER" id="PTHR43877">
    <property type="entry name" value="AMINOALKYLPHOSPHONATE N-ACETYLTRANSFERASE-RELATED-RELATED"/>
    <property type="match status" value="1"/>
</dbReference>
<name>A0A2P8G2Y2_9BACT</name>
<dbReference type="InterPro" id="IPR050832">
    <property type="entry name" value="Bact_Acetyltransf"/>
</dbReference>
<dbReference type="PROSITE" id="PS51186">
    <property type="entry name" value="GNAT"/>
    <property type="match status" value="1"/>
</dbReference>
<dbReference type="Proteomes" id="UP000240978">
    <property type="component" value="Unassembled WGS sequence"/>
</dbReference>
<dbReference type="PANTHER" id="PTHR43877:SF2">
    <property type="entry name" value="AMINOALKYLPHOSPHONATE N-ACETYLTRANSFERASE-RELATED"/>
    <property type="match status" value="1"/>
</dbReference>
<reference evidence="4 5" key="1">
    <citation type="submission" date="2018-03" db="EMBL/GenBank/DDBJ databases">
        <title>Genomic Encyclopedia of Archaeal and Bacterial Type Strains, Phase II (KMG-II): from individual species to whole genera.</title>
        <authorList>
            <person name="Goeker M."/>
        </authorList>
    </citation>
    <scope>NUCLEOTIDE SEQUENCE [LARGE SCALE GENOMIC DNA]</scope>
    <source>
        <strain evidence="4 5">DSM 18107</strain>
    </source>
</reference>
<dbReference type="SUPFAM" id="SSF55729">
    <property type="entry name" value="Acyl-CoA N-acyltransferases (Nat)"/>
    <property type="match status" value="1"/>
</dbReference>
<keyword evidence="5" id="KW-1185">Reference proteome</keyword>